<feature type="region of interest" description="Disordered" evidence="4">
    <location>
        <begin position="32"/>
        <end position="53"/>
    </location>
</feature>
<name>A0ABS3CNG7_9ALTE</name>
<dbReference type="PANTHER" id="PTHR43183">
    <property type="entry name" value="HYPOTHETICAL DIHYDROXYACID DEHYDRATASE (EUROFUNG)-RELATED"/>
    <property type="match status" value="1"/>
</dbReference>
<dbReference type="Gene3D" id="3.50.30.80">
    <property type="entry name" value="IlvD/EDD C-terminal domain-like"/>
    <property type="match status" value="1"/>
</dbReference>
<evidence type="ECO:0000313" key="6">
    <source>
        <dbReference type="EMBL" id="MBN7818662.1"/>
    </source>
</evidence>
<dbReference type="SUPFAM" id="SSF52016">
    <property type="entry name" value="LeuD/IlvD-like"/>
    <property type="match status" value="1"/>
</dbReference>
<dbReference type="EMBL" id="JAFKCS010000001">
    <property type="protein sequence ID" value="MBN7818662.1"/>
    <property type="molecule type" value="Genomic_DNA"/>
</dbReference>
<dbReference type="InterPro" id="IPR052352">
    <property type="entry name" value="Sugar_Degrad_Dehydratases"/>
</dbReference>
<evidence type="ECO:0000256" key="2">
    <source>
        <dbReference type="ARBA" id="ARBA00023004"/>
    </source>
</evidence>
<accession>A0ABS3CNG7</accession>
<dbReference type="InterPro" id="IPR056740">
    <property type="entry name" value="ILV_EDD_C"/>
</dbReference>
<dbReference type="Proteomes" id="UP000663992">
    <property type="component" value="Unassembled WGS sequence"/>
</dbReference>
<feature type="domain" description="Dihydroxy-acid/6-phosphogluconate dehydratase C-terminal" evidence="5">
    <location>
        <begin position="1"/>
        <end position="124"/>
    </location>
</feature>
<evidence type="ECO:0000313" key="7">
    <source>
        <dbReference type="Proteomes" id="UP000663992"/>
    </source>
</evidence>
<keyword evidence="7" id="KW-1185">Reference proteome</keyword>
<evidence type="ECO:0000256" key="3">
    <source>
        <dbReference type="ARBA" id="ARBA00023014"/>
    </source>
</evidence>
<dbReference type="InterPro" id="IPR042096">
    <property type="entry name" value="Dihydro-acid_dehy_C"/>
</dbReference>
<organism evidence="6 7">
    <name type="scientific">Bowmanella yangjiangensis</name>
    <dbReference type="NCBI Taxonomy" id="2811230"/>
    <lineage>
        <taxon>Bacteria</taxon>
        <taxon>Pseudomonadati</taxon>
        <taxon>Pseudomonadota</taxon>
        <taxon>Gammaproteobacteria</taxon>
        <taxon>Alteromonadales</taxon>
        <taxon>Alteromonadaceae</taxon>
        <taxon>Bowmanella</taxon>
    </lineage>
</organism>
<dbReference type="Pfam" id="PF24877">
    <property type="entry name" value="ILV_EDD_C"/>
    <property type="match status" value="1"/>
</dbReference>
<reference evidence="6 7" key="1">
    <citation type="submission" date="2021-03" db="EMBL/GenBank/DDBJ databases">
        <title>novel species isolated from a fishpond in China.</title>
        <authorList>
            <person name="Lu H."/>
            <person name="Cai Z."/>
        </authorList>
    </citation>
    <scope>NUCLEOTIDE SEQUENCE [LARGE SCALE GENOMIC DNA]</scope>
    <source>
        <strain evidence="6 7">Y57</strain>
    </source>
</reference>
<sequence>MRYTGPKGYPGSAEVANMQPPKALLARGISSLPTMGDGRQSGTSGSPSILNASPEAADGGGLALLKTGDLVLVDLNQGRVNVQISNEELAERRAALDLQSQYPANQTWWQEIYRAKVSNLDEGAVFVDMLKYSKLRDKLPRHSH</sequence>
<keyword evidence="1" id="KW-0479">Metal-binding</keyword>
<dbReference type="RefSeq" id="WP_206592476.1">
    <property type="nucleotide sequence ID" value="NZ_JAFKCS010000001.1"/>
</dbReference>
<gene>
    <name evidence="6" type="ORF">J0A65_02235</name>
</gene>
<feature type="compositionally biased region" description="Polar residues" evidence="4">
    <location>
        <begin position="40"/>
        <end position="51"/>
    </location>
</feature>
<evidence type="ECO:0000256" key="4">
    <source>
        <dbReference type="SAM" id="MobiDB-lite"/>
    </source>
</evidence>
<comment type="caution">
    <text evidence="6">The sequence shown here is derived from an EMBL/GenBank/DDBJ whole genome shotgun (WGS) entry which is preliminary data.</text>
</comment>
<protein>
    <submittedName>
        <fullName evidence="6">Dihydroxy-acid dehydratase</fullName>
    </submittedName>
</protein>
<evidence type="ECO:0000259" key="5">
    <source>
        <dbReference type="Pfam" id="PF24877"/>
    </source>
</evidence>
<evidence type="ECO:0000256" key="1">
    <source>
        <dbReference type="ARBA" id="ARBA00022723"/>
    </source>
</evidence>
<keyword evidence="3" id="KW-0411">Iron-sulfur</keyword>
<dbReference type="PANTHER" id="PTHR43183:SF1">
    <property type="entry name" value="HYPOTHETICAL DIHYDROXY-ACID DEHYDRATASE (EUROFUNG)-RELATED"/>
    <property type="match status" value="1"/>
</dbReference>
<proteinExistence type="predicted"/>
<keyword evidence="2" id="KW-0408">Iron</keyword>